<keyword evidence="1" id="KW-0808">Transferase</keyword>
<keyword evidence="2" id="KW-0012">Acyltransferase</keyword>
<dbReference type="PANTHER" id="PTHR43877:SF2">
    <property type="entry name" value="AMINOALKYLPHOSPHONATE N-ACETYLTRANSFERASE-RELATED"/>
    <property type="match status" value="1"/>
</dbReference>
<dbReference type="PATRIC" id="fig|39960.10.peg.1141"/>
<feature type="domain" description="N-acetyltransferase" evidence="3">
    <location>
        <begin position="4"/>
        <end position="152"/>
    </location>
</feature>
<dbReference type="InterPro" id="IPR000182">
    <property type="entry name" value="GNAT_dom"/>
</dbReference>
<dbReference type="AlphaFoldDB" id="A0A074MHW8"/>
<dbReference type="OrthoDB" id="9789603at2"/>
<evidence type="ECO:0000313" key="5">
    <source>
        <dbReference type="Proteomes" id="UP000027866"/>
    </source>
</evidence>
<dbReference type="InterPro" id="IPR050832">
    <property type="entry name" value="Bact_Acetyltransf"/>
</dbReference>
<dbReference type="CDD" id="cd04301">
    <property type="entry name" value="NAT_SF"/>
    <property type="match status" value="1"/>
</dbReference>
<dbReference type="PROSITE" id="PS51186">
    <property type="entry name" value="GNAT"/>
    <property type="match status" value="1"/>
</dbReference>
<keyword evidence="5" id="KW-1185">Reference proteome</keyword>
<proteinExistence type="predicted"/>
<dbReference type="InterPro" id="IPR016181">
    <property type="entry name" value="Acyl_CoA_acyltransferase"/>
</dbReference>
<evidence type="ECO:0000256" key="2">
    <source>
        <dbReference type="ARBA" id="ARBA00023315"/>
    </source>
</evidence>
<dbReference type="EMBL" id="JMIX01000007">
    <property type="protein sequence ID" value="KEO93064.1"/>
    <property type="molecule type" value="Genomic_DNA"/>
</dbReference>
<dbReference type="GO" id="GO:0016747">
    <property type="term" value="F:acyltransferase activity, transferring groups other than amino-acyl groups"/>
    <property type="evidence" value="ECO:0007669"/>
    <property type="project" value="InterPro"/>
</dbReference>
<reference evidence="4 5" key="1">
    <citation type="submission" date="2014-04" db="EMBL/GenBank/DDBJ databases">
        <title>A comprehensive comparison of genomes of Erythrobacter spp. Strains.</title>
        <authorList>
            <person name="Zheng Q."/>
        </authorList>
    </citation>
    <scope>NUCLEOTIDE SEQUENCE [LARGE SCALE GENOMIC DNA]</scope>
    <source>
        <strain evidence="4 5">DSM 8509</strain>
    </source>
</reference>
<dbReference type="Pfam" id="PF00583">
    <property type="entry name" value="Acetyltransf_1"/>
    <property type="match status" value="1"/>
</dbReference>
<name>A0A074MHW8_9SPHN</name>
<dbReference type="KEGG" id="elq:Ga0102493_112052"/>
<comment type="caution">
    <text evidence="4">The sequence shown here is derived from an EMBL/GenBank/DDBJ whole genome shotgun (WGS) entry which is preliminary data.</text>
</comment>
<organism evidence="4 5">
    <name type="scientific">Erythrobacter litoralis</name>
    <dbReference type="NCBI Taxonomy" id="39960"/>
    <lineage>
        <taxon>Bacteria</taxon>
        <taxon>Pseudomonadati</taxon>
        <taxon>Pseudomonadota</taxon>
        <taxon>Alphaproteobacteria</taxon>
        <taxon>Sphingomonadales</taxon>
        <taxon>Erythrobacteraceae</taxon>
        <taxon>Erythrobacter/Porphyrobacter group</taxon>
        <taxon>Erythrobacter</taxon>
    </lineage>
</organism>
<dbReference type="Gene3D" id="3.40.630.30">
    <property type="match status" value="1"/>
</dbReference>
<dbReference type="SUPFAM" id="SSF55729">
    <property type="entry name" value="Acyl-CoA N-acyltransferases (Nat)"/>
    <property type="match status" value="1"/>
</dbReference>
<evidence type="ECO:0000259" key="3">
    <source>
        <dbReference type="PROSITE" id="PS51186"/>
    </source>
</evidence>
<protein>
    <recommendedName>
        <fullName evidence="3">N-acetyltransferase domain-containing protein</fullName>
    </recommendedName>
</protein>
<sequence length="152" mass="16900">MQGLAIRDARERDLDFVTGLITDDAVAVARDTVTGEEQAYQREAFEAIAADPCHRLLVAELHGERAGSFQLSFIPGVAVGGAWRGQIEFVRVASPLRGRGIGEAMMRWGIEECRQRGCYLVQLTSDHQRPAAHRFYERLGFTASHAGFKLRL</sequence>
<evidence type="ECO:0000256" key="1">
    <source>
        <dbReference type="ARBA" id="ARBA00022679"/>
    </source>
</evidence>
<dbReference type="Proteomes" id="UP000027866">
    <property type="component" value="Unassembled WGS sequence"/>
</dbReference>
<accession>A0A074MHW8</accession>
<dbReference type="PANTHER" id="PTHR43877">
    <property type="entry name" value="AMINOALKYLPHOSPHONATE N-ACETYLTRANSFERASE-RELATED-RELATED"/>
    <property type="match status" value="1"/>
</dbReference>
<dbReference type="RefSeq" id="WP_034903914.1">
    <property type="nucleotide sequence ID" value="NZ_CP017057.1"/>
</dbReference>
<evidence type="ECO:0000313" key="4">
    <source>
        <dbReference type="EMBL" id="KEO93064.1"/>
    </source>
</evidence>
<gene>
    <name evidence="4" type="ORF">EH32_12615</name>
</gene>